<gene>
    <name evidence="1" type="ordered locus">VVA0864</name>
</gene>
<dbReference type="KEGG" id="vvy:VVA0864"/>
<organism evidence="1 2">
    <name type="scientific">Vibrio vulnificus (strain YJ016)</name>
    <dbReference type="NCBI Taxonomy" id="196600"/>
    <lineage>
        <taxon>Bacteria</taxon>
        <taxon>Pseudomonadati</taxon>
        <taxon>Pseudomonadota</taxon>
        <taxon>Gammaproteobacteria</taxon>
        <taxon>Vibrionales</taxon>
        <taxon>Vibrionaceae</taxon>
        <taxon>Vibrio</taxon>
    </lineage>
</organism>
<evidence type="ECO:0000313" key="2">
    <source>
        <dbReference type="Proteomes" id="UP000002675"/>
    </source>
</evidence>
<dbReference type="Proteomes" id="UP000002675">
    <property type="component" value="Chromosome II"/>
</dbReference>
<dbReference type="EMBL" id="BA000038">
    <property type="protein sequence ID" value="BAC96890.1"/>
    <property type="molecule type" value="Genomic_DNA"/>
</dbReference>
<reference evidence="1 2" key="1">
    <citation type="journal article" date="2003" name="Genome Res.">
        <title>Comparative genome analysis of Vibrio vulnificus, a marine pathogen.</title>
        <authorList>
            <person name="Chen C.Y."/>
            <person name="Wu K.M."/>
            <person name="Chang Y.C."/>
            <person name="Chang C.H."/>
            <person name="Tsai H.C."/>
            <person name="Liao T.L."/>
            <person name="Liu Y.M."/>
            <person name="Chen H.J."/>
            <person name="Shen A.B."/>
            <person name="Li J.C."/>
            <person name="Su T.L."/>
            <person name="Shao C.P."/>
            <person name="Lee C.T."/>
            <person name="Hor L.I."/>
            <person name="Tsai S.F."/>
        </authorList>
    </citation>
    <scope>NUCLEOTIDE SEQUENCE [LARGE SCALE GENOMIC DNA]</scope>
    <source>
        <strain evidence="1 2">YJ016</strain>
    </source>
</reference>
<dbReference type="AlphaFoldDB" id="Q7ME20"/>
<proteinExistence type="predicted"/>
<protein>
    <submittedName>
        <fullName evidence="1">Uncharacterized protein</fullName>
    </submittedName>
</protein>
<accession>Q7ME20</accession>
<evidence type="ECO:0000313" key="1">
    <source>
        <dbReference type="EMBL" id="BAC96890.1"/>
    </source>
</evidence>
<dbReference type="HOGENOM" id="CLU_3259773_0_0_6"/>
<name>Q7ME20_VIBVY</name>
<sequence>MDEKKYNAILNSDPSPDIDITSNASSRLLNKAVLSEVVTWHL</sequence>